<feature type="active site" evidence="9">
    <location>
        <position position="350"/>
    </location>
</feature>
<dbReference type="OrthoDB" id="9809354at2"/>
<protein>
    <recommendedName>
        <fullName evidence="9">Probable cytosol aminopeptidase</fullName>
        <ecNumber evidence="9">3.4.11.1</ecNumber>
    </recommendedName>
    <alternativeName>
        <fullName evidence="9">Leucine aminopeptidase</fullName>
        <shortName evidence="9">LAP</shortName>
        <ecNumber evidence="9">3.4.11.10</ecNumber>
    </alternativeName>
    <alternativeName>
        <fullName evidence="9">Leucyl aminopeptidase</fullName>
    </alternativeName>
</protein>
<evidence type="ECO:0000256" key="7">
    <source>
        <dbReference type="ARBA" id="ARBA00022801"/>
    </source>
</evidence>
<evidence type="ECO:0000313" key="12">
    <source>
        <dbReference type="Proteomes" id="UP000198749"/>
    </source>
</evidence>
<comment type="catalytic activity">
    <reaction evidence="1 9">
        <text>Release of an N-terminal amino acid, Xaa-|-Yaa-, in which Xaa is preferably Leu, but may be other amino acids including Pro although not Arg or Lys, and Yaa may be Pro. Amino acid amides and methyl esters are also readily hydrolyzed, but rates on arylamides are exceedingly low.</text>
        <dbReference type="EC" id="3.4.11.1"/>
    </reaction>
</comment>
<dbReference type="NCBIfam" id="NF002074">
    <property type="entry name" value="PRK00913.1-4"/>
    <property type="match status" value="1"/>
</dbReference>
<dbReference type="InterPro" id="IPR023042">
    <property type="entry name" value="Peptidase_M17_leu_NH2_pept"/>
</dbReference>
<dbReference type="PANTHER" id="PTHR11963:SF23">
    <property type="entry name" value="CYTOSOL AMINOPEPTIDASE"/>
    <property type="match status" value="1"/>
</dbReference>
<evidence type="ECO:0000259" key="10">
    <source>
        <dbReference type="PROSITE" id="PS00631"/>
    </source>
</evidence>
<keyword evidence="12" id="KW-1185">Reference proteome</keyword>
<dbReference type="GO" id="GO:0070006">
    <property type="term" value="F:metalloaminopeptidase activity"/>
    <property type="evidence" value="ECO:0007669"/>
    <property type="project" value="InterPro"/>
</dbReference>
<dbReference type="Gene3D" id="3.40.220.10">
    <property type="entry name" value="Leucine Aminopeptidase, subunit E, domain 1"/>
    <property type="match status" value="1"/>
</dbReference>
<feature type="binding site" evidence="9">
    <location>
        <position position="264"/>
    </location>
    <ligand>
        <name>Mn(2+)</name>
        <dbReference type="ChEBI" id="CHEBI:29035"/>
        <label>2</label>
    </ligand>
</feature>
<comment type="cofactor">
    <cofactor evidence="9">
        <name>Mn(2+)</name>
        <dbReference type="ChEBI" id="CHEBI:29035"/>
    </cofactor>
    <text evidence="9">Binds 2 manganese ions per subunit.</text>
</comment>
<keyword evidence="4 9" id="KW-0031">Aminopeptidase</keyword>
<dbReference type="InterPro" id="IPR000819">
    <property type="entry name" value="Peptidase_M17_C"/>
</dbReference>
<feature type="binding site" evidence="9">
    <location>
        <position position="287"/>
    </location>
    <ligand>
        <name>Mn(2+)</name>
        <dbReference type="ChEBI" id="CHEBI:29035"/>
        <label>2</label>
    </ligand>
</feature>
<evidence type="ECO:0000256" key="6">
    <source>
        <dbReference type="ARBA" id="ARBA00022723"/>
    </source>
</evidence>
<dbReference type="PRINTS" id="PR00481">
    <property type="entry name" value="LAMNOPPTDASE"/>
</dbReference>
<dbReference type="GO" id="GO:0030145">
    <property type="term" value="F:manganese ion binding"/>
    <property type="evidence" value="ECO:0007669"/>
    <property type="project" value="UniProtKB-UniRule"/>
</dbReference>
<feature type="active site" evidence="9">
    <location>
        <position position="276"/>
    </location>
</feature>
<dbReference type="PANTHER" id="PTHR11963">
    <property type="entry name" value="LEUCINE AMINOPEPTIDASE-RELATED"/>
    <property type="match status" value="1"/>
</dbReference>
<dbReference type="STRING" id="355243.SAMN03080615_03725"/>
<dbReference type="Gene3D" id="3.40.630.10">
    <property type="entry name" value="Zn peptidases"/>
    <property type="match status" value="1"/>
</dbReference>
<dbReference type="EMBL" id="FOGB01000015">
    <property type="protein sequence ID" value="SER04845.1"/>
    <property type="molecule type" value="Genomic_DNA"/>
</dbReference>
<comment type="subcellular location">
    <subcellularLocation>
        <location evidence="9">Cytoplasm</location>
    </subcellularLocation>
</comment>
<dbReference type="InterPro" id="IPR043472">
    <property type="entry name" value="Macro_dom-like"/>
</dbReference>
<evidence type="ECO:0000256" key="3">
    <source>
        <dbReference type="ARBA" id="ARBA00009528"/>
    </source>
</evidence>
<evidence type="ECO:0000256" key="4">
    <source>
        <dbReference type="ARBA" id="ARBA00022438"/>
    </source>
</evidence>
<keyword evidence="5 9" id="KW-0645">Protease</keyword>
<evidence type="ECO:0000256" key="8">
    <source>
        <dbReference type="ARBA" id="ARBA00023211"/>
    </source>
</evidence>
<comment type="similarity">
    <text evidence="3 9">Belongs to the peptidase M17 family.</text>
</comment>
<dbReference type="RefSeq" id="WP_091361191.1">
    <property type="nucleotide sequence ID" value="NZ_AP025284.1"/>
</dbReference>
<keyword evidence="6 9" id="KW-0479">Metal-binding</keyword>
<dbReference type="SUPFAM" id="SSF53187">
    <property type="entry name" value="Zn-dependent exopeptidases"/>
    <property type="match status" value="1"/>
</dbReference>
<evidence type="ECO:0000256" key="1">
    <source>
        <dbReference type="ARBA" id="ARBA00000135"/>
    </source>
</evidence>
<evidence type="ECO:0000313" key="11">
    <source>
        <dbReference type="EMBL" id="SER04845.1"/>
    </source>
</evidence>
<name>A0A1H9L102_9GAMM</name>
<feature type="binding site" evidence="9">
    <location>
        <position position="269"/>
    </location>
    <ligand>
        <name>Mn(2+)</name>
        <dbReference type="ChEBI" id="CHEBI:29035"/>
        <label>2</label>
    </ligand>
</feature>
<dbReference type="HAMAP" id="MF_00181">
    <property type="entry name" value="Cytosol_peptidase_M17"/>
    <property type="match status" value="1"/>
</dbReference>
<dbReference type="FunFam" id="3.40.630.10:FF:000004">
    <property type="entry name" value="Probable cytosol aminopeptidase"/>
    <property type="match status" value="1"/>
</dbReference>
<keyword evidence="7 9" id="KW-0378">Hydrolase</keyword>
<comment type="catalytic activity">
    <reaction evidence="2 9">
        <text>Release of an N-terminal amino acid, preferentially leucine, but not glutamic or aspartic acids.</text>
        <dbReference type="EC" id="3.4.11.10"/>
    </reaction>
</comment>
<accession>A0A1H9L102</accession>
<evidence type="ECO:0000256" key="9">
    <source>
        <dbReference type="HAMAP-Rule" id="MF_00181"/>
    </source>
</evidence>
<keyword evidence="8 9" id="KW-0464">Manganese</keyword>
<reference evidence="12" key="1">
    <citation type="submission" date="2016-10" db="EMBL/GenBank/DDBJ databases">
        <authorList>
            <person name="Varghese N."/>
            <person name="Submissions S."/>
        </authorList>
    </citation>
    <scope>NUCLEOTIDE SEQUENCE [LARGE SCALE GENOMIC DNA]</scope>
    <source>
        <strain evidence="12">DSM 18887</strain>
    </source>
</reference>
<dbReference type="GO" id="GO:0006508">
    <property type="term" value="P:proteolysis"/>
    <property type="evidence" value="ECO:0007669"/>
    <property type="project" value="UniProtKB-KW"/>
</dbReference>
<dbReference type="EC" id="3.4.11.10" evidence="9"/>
<dbReference type="PROSITE" id="PS00631">
    <property type="entry name" value="CYTOSOL_AP"/>
    <property type="match status" value="1"/>
</dbReference>
<feature type="binding site" evidence="9">
    <location>
        <position position="348"/>
    </location>
    <ligand>
        <name>Mn(2+)</name>
        <dbReference type="ChEBI" id="CHEBI:29035"/>
        <label>1</label>
    </ligand>
</feature>
<organism evidence="11 12">
    <name type="scientific">Amphritea atlantica</name>
    <dbReference type="NCBI Taxonomy" id="355243"/>
    <lineage>
        <taxon>Bacteria</taxon>
        <taxon>Pseudomonadati</taxon>
        <taxon>Pseudomonadota</taxon>
        <taxon>Gammaproteobacteria</taxon>
        <taxon>Oceanospirillales</taxon>
        <taxon>Oceanospirillaceae</taxon>
        <taxon>Amphritea</taxon>
    </lineage>
</organism>
<feature type="binding site" evidence="9">
    <location>
        <position position="348"/>
    </location>
    <ligand>
        <name>Mn(2+)</name>
        <dbReference type="ChEBI" id="CHEBI:29035"/>
        <label>2</label>
    </ligand>
</feature>
<evidence type="ECO:0000256" key="2">
    <source>
        <dbReference type="ARBA" id="ARBA00000967"/>
    </source>
</evidence>
<dbReference type="CDD" id="cd00433">
    <property type="entry name" value="Peptidase_M17"/>
    <property type="match status" value="1"/>
</dbReference>
<feature type="binding site" evidence="9">
    <location>
        <position position="269"/>
    </location>
    <ligand>
        <name>Mn(2+)</name>
        <dbReference type="ChEBI" id="CHEBI:29035"/>
        <label>1</label>
    </ligand>
</feature>
<dbReference type="Pfam" id="PF00883">
    <property type="entry name" value="Peptidase_M17"/>
    <property type="match status" value="1"/>
</dbReference>
<feature type="binding site" evidence="9">
    <location>
        <position position="346"/>
    </location>
    <ligand>
        <name>Mn(2+)</name>
        <dbReference type="ChEBI" id="CHEBI:29035"/>
        <label>1</label>
    </ligand>
</feature>
<dbReference type="InterPro" id="IPR011356">
    <property type="entry name" value="Leucine_aapep/pepB"/>
</dbReference>
<feature type="domain" description="Cytosol aminopeptidase" evidence="10">
    <location>
        <begin position="344"/>
        <end position="351"/>
    </location>
</feature>
<dbReference type="EC" id="3.4.11.1" evidence="9"/>
<evidence type="ECO:0000256" key="5">
    <source>
        <dbReference type="ARBA" id="ARBA00022670"/>
    </source>
</evidence>
<dbReference type="GO" id="GO:0005737">
    <property type="term" value="C:cytoplasm"/>
    <property type="evidence" value="ECO:0007669"/>
    <property type="project" value="UniProtKB-SubCell"/>
</dbReference>
<dbReference type="Pfam" id="PF02789">
    <property type="entry name" value="Peptidase_M17_N"/>
    <property type="match status" value="1"/>
</dbReference>
<dbReference type="SUPFAM" id="SSF52949">
    <property type="entry name" value="Macro domain-like"/>
    <property type="match status" value="1"/>
</dbReference>
<dbReference type="AlphaFoldDB" id="A0A1H9L102"/>
<sequence>MEFEIVTGSVESLETDCLIVGVAPDGELAPSADLVNKASAGYLKEVLGDHNGKAGETLLLHKVPGISASRVLLVGLGKADERSDRNQLKIIKSIMASLKAIRCKTAVIALDGLESADQDLYRQLRHNTEWASAELYQYDATKSKKADPLNLESIAFLLSQDDAELGEFSISDGSAIANGIDTARELGNLPGNICTPSYLAEKALALAASCEDLSTTILNEDEMEKLGMHSLLSVGKGSSEPSKLIVMEYKGGEPDQQPHVLVGKGITFDTGGISLKPGAKMDEMKFDMCGAASVIGTMEALTQLGLDLNVVGIVAAAENMPSGNASKPGDIVTTMSGQTVEILNTDAEGRLVLCDALTYAERFEPETVVDIATLTGACIVALGNHATGLLSNDDLLADDLLAAGEFAADKAWRLPLWDEYQEQLDSNFADMGNIGGPAAGTITAACFLSRFTKKYRWAHLDIAGVAWNSNGKSKGATGRCVPLLCQHLIAQVDDLADDE</sequence>
<keyword evidence="9" id="KW-0963">Cytoplasm</keyword>
<comment type="function">
    <text evidence="9">Presumably involved in the processing and regular turnover of intracellular proteins. Catalyzes the removal of unsubstituted N-terminal amino acids from various peptides.</text>
</comment>
<dbReference type="NCBIfam" id="NF002077">
    <property type="entry name" value="PRK00913.2-4"/>
    <property type="match status" value="1"/>
</dbReference>
<dbReference type="InterPro" id="IPR008283">
    <property type="entry name" value="Peptidase_M17_N"/>
</dbReference>
<dbReference type="Proteomes" id="UP000198749">
    <property type="component" value="Unassembled WGS sequence"/>
</dbReference>
<proteinExistence type="inferred from homology"/>
<gene>
    <name evidence="9" type="primary">pepA</name>
    <name evidence="11" type="ORF">SAMN03080615_03725</name>
</gene>